<keyword evidence="2" id="KW-1185">Reference proteome</keyword>
<proteinExistence type="predicted"/>
<evidence type="ECO:0000313" key="1">
    <source>
        <dbReference type="EMBL" id="KFM78259.1"/>
    </source>
</evidence>
<accession>A0A087ULM0</accession>
<dbReference type="EMBL" id="KK120428">
    <property type="protein sequence ID" value="KFM78259.1"/>
    <property type="molecule type" value="Genomic_DNA"/>
</dbReference>
<sequence length="80" mass="9401">MITCKSLADQNLHITKFFVTYVYISLVKLTFKSRCSDYINGAYMFQLRLKMSLPVQFSLRLCSFLVSEFCQCKQVLKTLR</sequence>
<feature type="non-terminal residue" evidence="1">
    <location>
        <position position="80"/>
    </location>
</feature>
<protein>
    <submittedName>
        <fullName evidence="1">Uncharacterized protein</fullName>
    </submittedName>
</protein>
<dbReference type="AlphaFoldDB" id="A0A087ULM0"/>
<dbReference type="Proteomes" id="UP000054359">
    <property type="component" value="Unassembled WGS sequence"/>
</dbReference>
<reference evidence="1 2" key="1">
    <citation type="submission" date="2013-11" db="EMBL/GenBank/DDBJ databases">
        <title>Genome sequencing of Stegodyphus mimosarum.</title>
        <authorList>
            <person name="Bechsgaard J."/>
        </authorList>
    </citation>
    <scope>NUCLEOTIDE SEQUENCE [LARGE SCALE GENOMIC DNA]</scope>
</reference>
<name>A0A087ULM0_STEMI</name>
<evidence type="ECO:0000313" key="2">
    <source>
        <dbReference type="Proteomes" id="UP000054359"/>
    </source>
</evidence>
<gene>
    <name evidence="1" type="ORF">X975_23241</name>
</gene>
<organism evidence="1 2">
    <name type="scientific">Stegodyphus mimosarum</name>
    <name type="common">African social velvet spider</name>
    <dbReference type="NCBI Taxonomy" id="407821"/>
    <lineage>
        <taxon>Eukaryota</taxon>
        <taxon>Metazoa</taxon>
        <taxon>Ecdysozoa</taxon>
        <taxon>Arthropoda</taxon>
        <taxon>Chelicerata</taxon>
        <taxon>Arachnida</taxon>
        <taxon>Araneae</taxon>
        <taxon>Araneomorphae</taxon>
        <taxon>Entelegynae</taxon>
        <taxon>Eresoidea</taxon>
        <taxon>Eresidae</taxon>
        <taxon>Stegodyphus</taxon>
    </lineage>
</organism>